<evidence type="ECO:0000259" key="3">
    <source>
        <dbReference type="Pfam" id="PF18962"/>
    </source>
</evidence>
<dbReference type="Pfam" id="PF18962">
    <property type="entry name" value="Por_Secre_tail"/>
    <property type="match status" value="1"/>
</dbReference>
<gene>
    <name evidence="4" type="ORF">ACFSSB_09515</name>
</gene>
<evidence type="ECO:0000256" key="2">
    <source>
        <dbReference type="SAM" id="SignalP"/>
    </source>
</evidence>
<name>A0ABW5K1X9_9FLAO</name>
<dbReference type="NCBIfam" id="TIGR04183">
    <property type="entry name" value="Por_Secre_tail"/>
    <property type="match status" value="1"/>
</dbReference>
<evidence type="ECO:0000313" key="5">
    <source>
        <dbReference type="Proteomes" id="UP001597467"/>
    </source>
</evidence>
<comment type="caution">
    <text evidence="4">The sequence shown here is derived from an EMBL/GenBank/DDBJ whole genome shotgun (WGS) entry which is preliminary data.</text>
</comment>
<accession>A0ABW5K1X9</accession>
<feature type="signal peptide" evidence="2">
    <location>
        <begin position="1"/>
        <end position="19"/>
    </location>
</feature>
<organism evidence="4 5">
    <name type="scientific">Lacinutrix gracilariae</name>
    <dbReference type="NCBI Taxonomy" id="1747198"/>
    <lineage>
        <taxon>Bacteria</taxon>
        <taxon>Pseudomonadati</taxon>
        <taxon>Bacteroidota</taxon>
        <taxon>Flavobacteriia</taxon>
        <taxon>Flavobacteriales</taxon>
        <taxon>Flavobacteriaceae</taxon>
        <taxon>Lacinutrix</taxon>
    </lineage>
</organism>
<keyword evidence="1 2" id="KW-0732">Signal</keyword>
<feature type="chain" id="PRO_5045340279" evidence="2">
    <location>
        <begin position="20"/>
        <end position="224"/>
    </location>
</feature>
<feature type="domain" description="Secretion system C-terminal sorting" evidence="3">
    <location>
        <begin position="156"/>
        <end position="223"/>
    </location>
</feature>
<reference evidence="5" key="1">
    <citation type="journal article" date="2019" name="Int. J. Syst. Evol. Microbiol.">
        <title>The Global Catalogue of Microorganisms (GCM) 10K type strain sequencing project: providing services to taxonomists for standard genome sequencing and annotation.</title>
        <authorList>
            <consortium name="The Broad Institute Genomics Platform"/>
            <consortium name="The Broad Institute Genome Sequencing Center for Infectious Disease"/>
            <person name="Wu L."/>
            <person name="Ma J."/>
        </authorList>
    </citation>
    <scope>NUCLEOTIDE SEQUENCE [LARGE SCALE GENOMIC DNA]</scope>
    <source>
        <strain evidence="5">KCTC 42808</strain>
    </source>
</reference>
<protein>
    <submittedName>
        <fullName evidence="4">T9SS type A sorting domain-containing protein</fullName>
    </submittedName>
</protein>
<evidence type="ECO:0000256" key="1">
    <source>
        <dbReference type="ARBA" id="ARBA00022729"/>
    </source>
</evidence>
<dbReference type="EMBL" id="JBHULM010000011">
    <property type="protein sequence ID" value="MFD2542554.1"/>
    <property type="molecule type" value="Genomic_DNA"/>
</dbReference>
<dbReference type="RefSeq" id="WP_379903551.1">
    <property type="nucleotide sequence ID" value="NZ_JBHULM010000011.1"/>
</dbReference>
<proteinExistence type="predicted"/>
<evidence type="ECO:0000313" key="4">
    <source>
        <dbReference type="EMBL" id="MFD2542554.1"/>
    </source>
</evidence>
<keyword evidence="5" id="KW-1185">Reference proteome</keyword>
<sequence>MKQNIILLLFVMLGANAVAQTITLNACHYLLETADYTFNQKTLDVTGRNVFETSPVDENAPCGGFGNCELQMAWNEIVSRWEIYADDGNGTFENTYVLYYNTEASLPNPPSLNLGNWVEETSVTESLCGAIISLTGDVQDTTLSIENLGLTSEITIHPNPVKNTLFVDFYNKEVDNISLYNILGKHIYSVNNAKTIDVSKYAPGLYFVKISVEKKETVRKIIIE</sequence>
<dbReference type="Proteomes" id="UP001597467">
    <property type="component" value="Unassembled WGS sequence"/>
</dbReference>
<dbReference type="InterPro" id="IPR026444">
    <property type="entry name" value="Secre_tail"/>
</dbReference>